<evidence type="ECO:0000259" key="3">
    <source>
        <dbReference type="PROSITE" id="PS51384"/>
    </source>
</evidence>
<reference evidence="4" key="2">
    <citation type="journal article" date="2021" name="PeerJ">
        <title>Extensive microbial diversity within the chicken gut microbiome revealed by metagenomics and culture.</title>
        <authorList>
            <person name="Gilroy R."/>
            <person name="Ravi A."/>
            <person name="Getino M."/>
            <person name="Pursley I."/>
            <person name="Horton D.L."/>
            <person name="Alikhan N.F."/>
            <person name="Baker D."/>
            <person name="Gharbi K."/>
            <person name="Hall N."/>
            <person name="Watson M."/>
            <person name="Adriaenssens E.M."/>
            <person name="Foster-Nyarko E."/>
            <person name="Jarju S."/>
            <person name="Secka A."/>
            <person name="Antonio M."/>
            <person name="Oren A."/>
            <person name="Chaudhuri R.R."/>
            <person name="La Ragione R."/>
            <person name="Hildebrand F."/>
            <person name="Pallen M.J."/>
        </authorList>
    </citation>
    <scope>NUCLEOTIDE SEQUENCE</scope>
    <source>
        <strain evidence="4">1383</strain>
    </source>
</reference>
<dbReference type="InterPro" id="IPR017927">
    <property type="entry name" value="FAD-bd_FR_type"/>
</dbReference>
<evidence type="ECO:0000256" key="1">
    <source>
        <dbReference type="PIRSR" id="PIRSR006816-1"/>
    </source>
</evidence>
<dbReference type="Gene3D" id="3.40.50.80">
    <property type="entry name" value="Nucleotide-binding domain of ferredoxin-NADP reductase (FNR) module"/>
    <property type="match status" value="1"/>
</dbReference>
<feature type="binding site" evidence="2">
    <location>
        <position position="244"/>
    </location>
    <ligand>
        <name>[2Fe-2S] cluster</name>
        <dbReference type="ChEBI" id="CHEBI:190135"/>
    </ligand>
</feature>
<name>A0A9D1KU68_9FLAO</name>
<dbReference type="GO" id="GO:0006221">
    <property type="term" value="P:pyrimidine nucleotide biosynthetic process"/>
    <property type="evidence" value="ECO:0007669"/>
    <property type="project" value="InterPro"/>
</dbReference>
<dbReference type="Proteomes" id="UP000824161">
    <property type="component" value="Unassembled WGS sequence"/>
</dbReference>
<dbReference type="InterPro" id="IPR001433">
    <property type="entry name" value="OxRdtase_FAD/NAD-bd"/>
</dbReference>
<keyword evidence="2" id="KW-0001">2Fe-2S</keyword>
<feature type="binding site" evidence="1">
    <location>
        <begin position="62"/>
        <end position="64"/>
    </location>
    <ligand>
        <name>FAD</name>
        <dbReference type="ChEBI" id="CHEBI:57692"/>
    </ligand>
</feature>
<comment type="caution">
    <text evidence="4">The sequence shown here is derived from an EMBL/GenBank/DDBJ whole genome shotgun (WGS) entry which is preliminary data.</text>
</comment>
<protein>
    <submittedName>
        <fullName evidence="4">Sulfide/dihydroorotate dehydrogenase-like FAD/NAD-binding protein</fullName>
    </submittedName>
</protein>
<keyword evidence="1" id="KW-0285">Flavoprotein</keyword>
<dbReference type="PROSITE" id="PS51384">
    <property type="entry name" value="FAD_FR"/>
    <property type="match status" value="1"/>
</dbReference>
<dbReference type="AlphaFoldDB" id="A0A9D1KU68"/>
<organism evidence="4 5">
    <name type="scientific">Candidatus Merdimorpha stercoravium</name>
    <dbReference type="NCBI Taxonomy" id="2840863"/>
    <lineage>
        <taxon>Bacteria</taxon>
        <taxon>Pseudomonadati</taxon>
        <taxon>Bacteroidota</taxon>
        <taxon>Flavobacteriia</taxon>
        <taxon>Flavobacteriales</taxon>
        <taxon>Candidatus Merdimorpha</taxon>
    </lineage>
</organism>
<dbReference type="GO" id="GO:0016491">
    <property type="term" value="F:oxidoreductase activity"/>
    <property type="evidence" value="ECO:0007669"/>
    <property type="project" value="InterPro"/>
</dbReference>
<keyword evidence="2" id="KW-0408">Iron</keyword>
<dbReference type="Gene3D" id="2.40.30.10">
    <property type="entry name" value="Translation factors"/>
    <property type="match status" value="1"/>
</dbReference>
<dbReference type="EMBL" id="DVLY01000061">
    <property type="protein sequence ID" value="HIT97715.1"/>
    <property type="molecule type" value="Genomic_DNA"/>
</dbReference>
<dbReference type="InterPro" id="IPR017938">
    <property type="entry name" value="Riboflavin_synthase-like_b-brl"/>
</dbReference>
<comment type="cofactor">
    <cofactor evidence="2">
        <name>[2Fe-2S] cluster</name>
        <dbReference type="ChEBI" id="CHEBI:190135"/>
    </cofactor>
    <text evidence="2">Binds 1 [2Fe-2S] cluster per subunit.</text>
</comment>
<dbReference type="PANTHER" id="PTHR43513">
    <property type="entry name" value="DIHYDROOROTATE DEHYDROGENASE B (NAD(+)), ELECTRON TRANSFER SUBUNIT"/>
    <property type="match status" value="1"/>
</dbReference>
<sequence>MYEITQKKLLAPNIYYMEVYAPRVAASALPGQFVIVRTGEWGERIPLTVVDYDREKGTVAIVVQIVGASSRKICALEQNDCFTDFVGPLGHPSEFVHESDEELRSKKRLFIAGGVGAAPVYPQVKWLRERGASADVIIGGKTQDFILLEKEMEALGATLHIATDDGSRGYHGMVTGLFKQLMDSGARFDQVIAIGPMIMMKFVALATKEYGIPTIASLNSMMVDGTGMCGACRVTVGGKVRFTCVDGPEFDAHQVDFDLAMRRGAMFREEEKERDCRCMEQLAGKVANNQ</sequence>
<evidence type="ECO:0000313" key="4">
    <source>
        <dbReference type="EMBL" id="HIT97715.1"/>
    </source>
</evidence>
<dbReference type="InterPro" id="IPR039261">
    <property type="entry name" value="FNR_nucleotide-bd"/>
</dbReference>
<gene>
    <name evidence="4" type="ORF">IAC44_02655</name>
</gene>
<feature type="binding site" evidence="2">
    <location>
        <position position="229"/>
    </location>
    <ligand>
        <name>[2Fe-2S] cluster</name>
        <dbReference type="ChEBI" id="CHEBI:190135"/>
    </ligand>
</feature>
<dbReference type="GO" id="GO:0050660">
    <property type="term" value="F:flavin adenine dinucleotide binding"/>
    <property type="evidence" value="ECO:0007669"/>
    <property type="project" value="InterPro"/>
</dbReference>
<dbReference type="PIRSF" id="PIRSF006816">
    <property type="entry name" value="Cyc3_hyd_g"/>
    <property type="match status" value="1"/>
</dbReference>
<feature type="domain" description="FAD-binding FR-type" evidence="3">
    <location>
        <begin position="1"/>
        <end position="95"/>
    </location>
</feature>
<dbReference type="GO" id="GO:0051537">
    <property type="term" value="F:2 iron, 2 sulfur cluster binding"/>
    <property type="evidence" value="ECO:0007669"/>
    <property type="project" value="UniProtKB-KW"/>
</dbReference>
<dbReference type="GO" id="GO:0046872">
    <property type="term" value="F:metal ion binding"/>
    <property type="evidence" value="ECO:0007669"/>
    <property type="project" value="UniProtKB-KW"/>
</dbReference>
<evidence type="ECO:0000256" key="2">
    <source>
        <dbReference type="PIRSR" id="PIRSR006816-2"/>
    </source>
</evidence>
<proteinExistence type="predicted"/>
<keyword evidence="1" id="KW-0274">FAD</keyword>
<dbReference type="Pfam" id="PF00175">
    <property type="entry name" value="NAD_binding_1"/>
    <property type="match status" value="1"/>
</dbReference>
<dbReference type="Pfam" id="PF10418">
    <property type="entry name" value="DHODB_Fe-S_bind"/>
    <property type="match status" value="1"/>
</dbReference>
<comment type="cofactor">
    <cofactor evidence="1">
        <name>FAD</name>
        <dbReference type="ChEBI" id="CHEBI:57692"/>
    </cofactor>
    <text evidence="1">Binds 1 FAD per subunit.</text>
</comment>
<keyword evidence="2" id="KW-0479">Metal-binding</keyword>
<keyword evidence="2" id="KW-0411">Iron-sulfur</keyword>
<dbReference type="InterPro" id="IPR019480">
    <property type="entry name" value="Dihydroorotate_DH_Fe-S-bd"/>
</dbReference>
<dbReference type="SUPFAM" id="SSF63380">
    <property type="entry name" value="Riboflavin synthase domain-like"/>
    <property type="match status" value="1"/>
</dbReference>
<dbReference type="PANTHER" id="PTHR43513:SF3">
    <property type="entry name" value="DIHYDROOROTATE DEHYDROGENASE B (NAD(+)), ELECTRON TRANSFER SUBUNIT-RELATED"/>
    <property type="match status" value="1"/>
</dbReference>
<reference evidence="4" key="1">
    <citation type="submission" date="2020-10" db="EMBL/GenBank/DDBJ databases">
        <authorList>
            <person name="Gilroy R."/>
        </authorList>
    </citation>
    <scope>NUCLEOTIDE SEQUENCE</scope>
    <source>
        <strain evidence="4">1383</strain>
    </source>
</reference>
<feature type="binding site" evidence="2">
    <location>
        <position position="232"/>
    </location>
    <ligand>
        <name>[2Fe-2S] cluster</name>
        <dbReference type="ChEBI" id="CHEBI:190135"/>
    </ligand>
</feature>
<dbReference type="CDD" id="cd06219">
    <property type="entry name" value="DHOD_e_trans_like1"/>
    <property type="match status" value="1"/>
</dbReference>
<dbReference type="NCBIfam" id="NF004862">
    <property type="entry name" value="PRK06222.1"/>
    <property type="match status" value="1"/>
</dbReference>
<accession>A0A9D1KU68</accession>
<dbReference type="SUPFAM" id="SSF52343">
    <property type="entry name" value="Ferredoxin reductase-like, C-terminal NADP-linked domain"/>
    <property type="match status" value="1"/>
</dbReference>
<dbReference type="InterPro" id="IPR050353">
    <property type="entry name" value="PyrK_electron_transfer"/>
</dbReference>
<dbReference type="InterPro" id="IPR012165">
    <property type="entry name" value="Cyt_c3_hydrogenase_gsu"/>
</dbReference>
<evidence type="ECO:0000313" key="5">
    <source>
        <dbReference type="Proteomes" id="UP000824161"/>
    </source>
</evidence>